<comment type="catalytic activity">
    <reaction evidence="1">
        <text>beta-D-fructose 1,6-bisphosphate + H2O = beta-D-fructose 6-phosphate + phosphate</text>
        <dbReference type="Rhea" id="RHEA:11064"/>
        <dbReference type="ChEBI" id="CHEBI:15377"/>
        <dbReference type="ChEBI" id="CHEBI:32966"/>
        <dbReference type="ChEBI" id="CHEBI:43474"/>
        <dbReference type="ChEBI" id="CHEBI:57634"/>
        <dbReference type="EC" id="3.1.3.11"/>
    </reaction>
</comment>
<evidence type="ECO:0000313" key="11">
    <source>
        <dbReference type="Proteomes" id="UP001596312"/>
    </source>
</evidence>
<dbReference type="FunFam" id="3.30.540.10:FF:000003">
    <property type="entry name" value="Inositol-1-monophosphatase"/>
    <property type="match status" value="1"/>
</dbReference>
<comment type="similarity">
    <text evidence="8">Belongs to the inositol monophosphatase superfamily. FBPase class 4 family.</text>
</comment>
<evidence type="ECO:0000313" key="10">
    <source>
        <dbReference type="EMBL" id="MFC6903613.1"/>
    </source>
</evidence>
<dbReference type="CDD" id="cd01637">
    <property type="entry name" value="IMPase_like"/>
    <property type="match status" value="1"/>
</dbReference>
<keyword evidence="6 9" id="KW-0460">Magnesium</keyword>
<comment type="cofactor">
    <cofactor evidence="2 9">
        <name>Mg(2+)</name>
        <dbReference type="ChEBI" id="CHEBI:18420"/>
    </cofactor>
</comment>
<comment type="caution">
    <text evidence="10">The sequence shown here is derived from an EMBL/GenBank/DDBJ whole genome shotgun (WGS) entry which is preliminary data.</text>
</comment>
<feature type="binding site" evidence="9">
    <location>
        <position position="69"/>
    </location>
    <ligand>
        <name>Mg(2+)</name>
        <dbReference type="ChEBI" id="CHEBI:18420"/>
        <label>1</label>
        <note>catalytic</note>
    </ligand>
</feature>
<gene>
    <name evidence="10" type="ORF">ACFQGH_00195</name>
</gene>
<evidence type="ECO:0000256" key="4">
    <source>
        <dbReference type="ARBA" id="ARBA00022723"/>
    </source>
</evidence>
<sequence>MDDLTRRAEVAERAARAGGELALSRFRDDIAVETKDGKTDVVTQADRDAQSEVIEVIREEFPDDAIVGEEEDELKEVPEEGPAWVIDPIDGTNNFVRDIRVWATSVAATIDGEPVAATNAMPALDDYYVADSEGTRLNGEPVSVSDRTDPETATVSPTLWWDFDHREDYADAVRAIVERFGDMRRFGCAQATLGMVATGALDGTLSDIRPNPWDTVAGVHLVRNAGGKATDVEGERWRHDSQGLVVSNGRVHESVLEAVRAVSHP</sequence>
<dbReference type="GO" id="GO:0046872">
    <property type="term" value="F:metal ion binding"/>
    <property type="evidence" value="ECO:0007669"/>
    <property type="project" value="UniProtKB-KW"/>
</dbReference>
<dbReference type="SUPFAM" id="SSF56655">
    <property type="entry name" value="Carbohydrate phosphatase"/>
    <property type="match status" value="1"/>
</dbReference>
<dbReference type="InterPro" id="IPR000760">
    <property type="entry name" value="Inositol_monophosphatase-like"/>
</dbReference>
<feature type="binding site" evidence="9">
    <location>
        <position position="87"/>
    </location>
    <ligand>
        <name>Mg(2+)</name>
        <dbReference type="ChEBI" id="CHEBI:18420"/>
        <label>1</label>
        <note>catalytic</note>
    </ligand>
</feature>
<protein>
    <recommendedName>
        <fullName evidence="3">fructose-bisphosphatase</fullName>
        <ecNumber evidence="3">3.1.3.11</ecNumber>
    </recommendedName>
</protein>
<dbReference type="RefSeq" id="WP_340602105.1">
    <property type="nucleotide sequence ID" value="NZ_JBBMXV010000001.1"/>
</dbReference>
<keyword evidence="5" id="KW-0378">Hydrolase</keyword>
<evidence type="ECO:0000256" key="3">
    <source>
        <dbReference type="ARBA" id="ARBA00013093"/>
    </source>
</evidence>
<dbReference type="PROSITE" id="PS00629">
    <property type="entry name" value="IMP_1"/>
    <property type="match status" value="1"/>
</dbReference>
<reference evidence="10 11" key="1">
    <citation type="journal article" date="2019" name="Int. J. Syst. Evol. Microbiol.">
        <title>The Global Catalogue of Microorganisms (GCM) 10K type strain sequencing project: providing services to taxonomists for standard genome sequencing and annotation.</title>
        <authorList>
            <consortium name="The Broad Institute Genomics Platform"/>
            <consortium name="The Broad Institute Genome Sequencing Center for Infectious Disease"/>
            <person name="Wu L."/>
            <person name="Ma J."/>
        </authorList>
    </citation>
    <scope>NUCLEOTIDE SEQUENCE [LARGE SCALE GENOMIC DNA]</scope>
    <source>
        <strain evidence="10 11">CGMCC 1.3240</strain>
    </source>
</reference>
<accession>A0ABD5UWW9</accession>
<dbReference type="EMBL" id="JBHSXQ010000001">
    <property type="protein sequence ID" value="MFC6903613.1"/>
    <property type="molecule type" value="Genomic_DNA"/>
</dbReference>
<feature type="binding site" evidence="9">
    <location>
        <position position="89"/>
    </location>
    <ligand>
        <name>Mg(2+)</name>
        <dbReference type="ChEBI" id="CHEBI:18420"/>
        <label>1</label>
        <note>catalytic</note>
    </ligand>
</feature>
<dbReference type="EC" id="3.1.3.11" evidence="3"/>
<dbReference type="PRINTS" id="PR00377">
    <property type="entry name" value="IMPHPHTASES"/>
</dbReference>
<dbReference type="Proteomes" id="UP001596312">
    <property type="component" value="Unassembled WGS sequence"/>
</dbReference>
<name>A0ABD5UWW9_9EURY</name>
<organism evidence="10 11">
    <name type="scientific">Halalkalicoccus tibetensis</name>
    <dbReference type="NCBI Taxonomy" id="175632"/>
    <lineage>
        <taxon>Archaea</taxon>
        <taxon>Methanobacteriati</taxon>
        <taxon>Methanobacteriota</taxon>
        <taxon>Stenosarchaea group</taxon>
        <taxon>Halobacteria</taxon>
        <taxon>Halobacteriales</taxon>
        <taxon>Halococcaceae</taxon>
        <taxon>Halalkalicoccus</taxon>
    </lineage>
</organism>
<evidence type="ECO:0000256" key="8">
    <source>
        <dbReference type="ARBA" id="ARBA00038103"/>
    </source>
</evidence>
<keyword evidence="7" id="KW-0119">Carbohydrate metabolism</keyword>
<proteinExistence type="inferred from homology"/>
<evidence type="ECO:0000256" key="7">
    <source>
        <dbReference type="ARBA" id="ARBA00023277"/>
    </source>
</evidence>
<evidence type="ECO:0000256" key="2">
    <source>
        <dbReference type="ARBA" id="ARBA00001946"/>
    </source>
</evidence>
<evidence type="ECO:0000256" key="5">
    <source>
        <dbReference type="ARBA" id="ARBA00022801"/>
    </source>
</evidence>
<dbReference type="Gene3D" id="3.30.540.10">
    <property type="entry name" value="Fructose-1,6-Bisphosphatase, subunit A, domain 1"/>
    <property type="match status" value="1"/>
</dbReference>
<dbReference type="Pfam" id="PF00459">
    <property type="entry name" value="Inositol_P"/>
    <property type="match status" value="1"/>
</dbReference>
<dbReference type="PANTHER" id="PTHR20854">
    <property type="entry name" value="INOSITOL MONOPHOSPHATASE"/>
    <property type="match status" value="1"/>
</dbReference>
<dbReference type="Gene3D" id="3.40.190.80">
    <property type="match status" value="1"/>
</dbReference>
<feature type="binding site" evidence="9">
    <location>
        <position position="90"/>
    </location>
    <ligand>
        <name>Mg(2+)</name>
        <dbReference type="ChEBI" id="CHEBI:18420"/>
        <label>2</label>
    </ligand>
</feature>
<dbReference type="PANTHER" id="PTHR20854:SF4">
    <property type="entry name" value="INOSITOL-1-MONOPHOSPHATASE-RELATED"/>
    <property type="match status" value="1"/>
</dbReference>
<dbReference type="GO" id="GO:0042132">
    <property type="term" value="F:fructose 1,6-bisphosphate 1-phosphatase activity"/>
    <property type="evidence" value="ECO:0007669"/>
    <property type="project" value="UniProtKB-EC"/>
</dbReference>
<keyword evidence="11" id="KW-1185">Reference proteome</keyword>
<dbReference type="InterPro" id="IPR020583">
    <property type="entry name" value="Inositol_monoP_metal-BS"/>
</dbReference>
<keyword evidence="4 9" id="KW-0479">Metal-binding</keyword>
<evidence type="ECO:0000256" key="6">
    <source>
        <dbReference type="ARBA" id="ARBA00022842"/>
    </source>
</evidence>
<evidence type="ECO:0000256" key="9">
    <source>
        <dbReference type="PIRSR" id="PIRSR600760-2"/>
    </source>
</evidence>
<feature type="binding site" evidence="9">
    <location>
        <position position="214"/>
    </location>
    <ligand>
        <name>Mg(2+)</name>
        <dbReference type="ChEBI" id="CHEBI:18420"/>
        <label>1</label>
        <note>catalytic</note>
    </ligand>
</feature>
<evidence type="ECO:0000256" key="1">
    <source>
        <dbReference type="ARBA" id="ARBA00001273"/>
    </source>
</evidence>
<dbReference type="AlphaFoldDB" id="A0ABD5UWW9"/>